<evidence type="ECO:0000259" key="5">
    <source>
        <dbReference type="PROSITE" id="PS51471"/>
    </source>
</evidence>
<reference evidence="6 7" key="2">
    <citation type="submission" date="2020-07" db="EMBL/GenBank/DDBJ databases">
        <title>Genome assembly of wild tea tree DASZ reveals pedigree and selection history of tea varieties.</title>
        <authorList>
            <person name="Zhang W."/>
        </authorList>
    </citation>
    <scope>NUCLEOTIDE SEQUENCE [LARGE SCALE GENOMIC DNA]</scope>
    <source>
        <strain evidence="7">cv. G240</strain>
        <tissue evidence="6">Leaf</tissue>
    </source>
</reference>
<evidence type="ECO:0000256" key="3">
    <source>
        <dbReference type="ARBA" id="ARBA00023004"/>
    </source>
</evidence>
<dbReference type="Proteomes" id="UP000593564">
    <property type="component" value="Unassembled WGS sequence"/>
</dbReference>
<dbReference type="EMBL" id="JACBKZ010000009">
    <property type="protein sequence ID" value="KAF5942632.1"/>
    <property type="molecule type" value="Genomic_DNA"/>
</dbReference>
<dbReference type="GO" id="GO:0046872">
    <property type="term" value="F:metal ion binding"/>
    <property type="evidence" value="ECO:0007669"/>
    <property type="project" value="UniProtKB-KW"/>
</dbReference>
<proteinExistence type="inferred from homology"/>
<accession>A0A7J7GPA3</accession>
<dbReference type="InterPro" id="IPR005123">
    <property type="entry name" value="Oxoglu/Fe-dep_dioxygenase_dom"/>
</dbReference>
<dbReference type="InterPro" id="IPR050295">
    <property type="entry name" value="Plant_2OG-oxidoreductases"/>
</dbReference>
<gene>
    <name evidence="6" type="ORF">HYC85_020274</name>
</gene>
<dbReference type="InterPro" id="IPR026992">
    <property type="entry name" value="DIOX_N"/>
</dbReference>
<dbReference type="FunFam" id="2.60.120.330:FF:000134">
    <property type="entry name" value="Uncharacterized protein"/>
    <property type="match status" value="1"/>
</dbReference>
<keyword evidence="7" id="KW-1185">Reference proteome</keyword>
<evidence type="ECO:0000256" key="4">
    <source>
        <dbReference type="RuleBase" id="RU003682"/>
    </source>
</evidence>
<evidence type="ECO:0000313" key="6">
    <source>
        <dbReference type="EMBL" id="KAF5942632.1"/>
    </source>
</evidence>
<dbReference type="Pfam" id="PF14226">
    <property type="entry name" value="DIOX_N"/>
    <property type="match status" value="1"/>
</dbReference>
<organism evidence="6 7">
    <name type="scientific">Camellia sinensis</name>
    <name type="common">Tea plant</name>
    <name type="synonym">Thea sinensis</name>
    <dbReference type="NCBI Taxonomy" id="4442"/>
    <lineage>
        <taxon>Eukaryota</taxon>
        <taxon>Viridiplantae</taxon>
        <taxon>Streptophyta</taxon>
        <taxon>Embryophyta</taxon>
        <taxon>Tracheophyta</taxon>
        <taxon>Spermatophyta</taxon>
        <taxon>Magnoliopsida</taxon>
        <taxon>eudicotyledons</taxon>
        <taxon>Gunneridae</taxon>
        <taxon>Pentapetalae</taxon>
        <taxon>asterids</taxon>
        <taxon>Ericales</taxon>
        <taxon>Theaceae</taxon>
        <taxon>Camellia</taxon>
    </lineage>
</organism>
<keyword evidence="3 4" id="KW-0408">Iron</keyword>
<keyword evidence="4" id="KW-0560">Oxidoreductase</keyword>
<comment type="similarity">
    <text evidence="1 4">Belongs to the iron/ascorbate-dependent oxidoreductase family.</text>
</comment>
<reference evidence="7" key="1">
    <citation type="journal article" date="2020" name="Nat. Commun.">
        <title>Genome assembly of wild tea tree DASZ reveals pedigree and selection history of tea varieties.</title>
        <authorList>
            <person name="Zhang W."/>
            <person name="Zhang Y."/>
            <person name="Qiu H."/>
            <person name="Guo Y."/>
            <person name="Wan H."/>
            <person name="Zhang X."/>
            <person name="Scossa F."/>
            <person name="Alseekh S."/>
            <person name="Zhang Q."/>
            <person name="Wang P."/>
            <person name="Xu L."/>
            <person name="Schmidt M.H."/>
            <person name="Jia X."/>
            <person name="Li D."/>
            <person name="Zhu A."/>
            <person name="Guo F."/>
            <person name="Chen W."/>
            <person name="Ni D."/>
            <person name="Usadel B."/>
            <person name="Fernie A.R."/>
            <person name="Wen W."/>
        </authorList>
    </citation>
    <scope>NUCLEOTIDE SEQUENCE [LARGE SCALE GENOMIC DNA]</scope>
    <source>
        <strain evidence="7">cv. G240</strain>
    </source>
</reference>
<sequence length="343" mass="38435">MYSVKGLVDSGFHQSAIPSKFIIASSSQEDDTVLSQEEAIPTIDFSLLTSGDPVQRSKVIQDIGNACRDWGIFMVINHGVQEKLMDDMVKASKSFFDMSEEEKGEYNGKQLFDPIRSGTSFNVLVDKSLFWRDYLKVHVHPHVNSPKKPACYREISQEYCKRARDVASELLKGISMSLGLEENYIDKAMEVEFGSQLLVVNFYPPCPQPELAIGMPPHSDHGLLTLLIQNQLGGLQVLHNGKWVPINPLPNSILVNTGDHMEILTNGKYKSVVHRAMVNNKANRISIATSHGPPLDKVVSPAQELVDTEFHPIAYHGITYREYLELQQSNELNGKSCLDRIRV</sequence>
<name>A0A7J7GPA3_CAMSI</name>
<dbReference type="InterPro" id="IPR044861">
    <property type="entry name" value="IPNS-like_FE2OG_OXY"/>
</dbReference>
<dbReference type="AlphaFoldDB" id="A0A7J7GPA3"/>
<evidence type="ECO:0000256" key="1">
    <source>
        <dbReference type="ARBA" id="ARBA00008056"/>
    </source>
</evidence>
<dbReference type="InterPro" id="IPR027443">
    <property type="entry name" value="IPNS-like_sf"/>
</dbReference>
<dbReference type="PANTHER" id="PTHR47991">
    <property type="entry name" value="OXOGLUTARATE/IRON-DEPENDENT DIOXYGENASE"/>
    <property type="match status" value="1"/>
</dbReference>
<evidence type="ECO:0000256" key="2">
    <source>
        <dbReference type="ARBA" id="ARBA00022723"/>
    </source>
</evidence>
<dbReference type="PROSITE" id="PS51471">
    <property type="entry name" value="FE2OG_OXY"/>
    <property type="match status" value="1"/>
</dbReference>
<protein>
    <recommendedName>
        <fullName evidence="5">Fe2OG dioxygenase domain-containing protein</fullName>
    </recommendedName>
</protein>
<evidence type="ECO:0000313" key="7">
    <source>
        <dbReference type="Proteomes" id="UP000593564"/>
    </source>
</evidence>
<dbReference type="Gene3D" id="2.60.120.330">
    <property type="entry name" value="B-lactam Antibiotic, Isopenicillin N Synthase, Chain"/>
    <property type="match status" value="1"/>
</dbReference>
<feature type="domain" description="Fe2OG dioxygenase" evidence="5">
    <location>
        <begin position="193"/>
        <end position="293"/>
    </location>
</feature>
<dbReference type="Pfam" id="PF03171">
    <property type="entry name" value="2OG-FeII_Oxy"/>
    <property type="match status" value="1"/>
</dbReference>
<keyword evidence="2 4" id="KW-0479">Metal-binding</keyword>
<dbReference type="SUPFAM" id="SSF51197">
    <property type="entry name" value="Clavaminate synthase-like"/>
    <property type="match status" value="1"/>
</dbReference>
<dbReference type="GO" id="GO:0016705">
    <property type="term" value="F:oxidoreductase activity, acting on paired donors, with incorporation or reduction of molecular oxygen"/>
    <property type="evidence" value="ECO:0007669"/>
    <property type="project" value="UniProtKB-ARBA"/>
</dbReference>
<comment type="caution">
    <text evidence="6">The sequence shown here is derived from an EMBL/GenBank/DDBJ whole genome shotgun (WGS) entry which is preliminary data.</text>
</comment>